<feature type="compositionally biased region" description="Basic and acidic residues" evidence="1">
    <location>
        <begin position="478"/>
        <end position="490"/>
    </location>
</feature>
<sequence>MATPINVINFDTTLGNPADPLADDYNASDAGWYTAAFLNMPFYLKHYSVDESQFIGATGTGLFNPFLNMNGDSTLRGFNTDIDYANKDISDAGLDISNPNTDSLRLGDIPIVYRDLDGDGTAEAYYQINLDINENTNSQVSLEQLQIYTSHAYATLPDYHFDANNPDTSLAFANNAADAATDFVLRFNMRATGTYLILRDDGAGQGKLDYAFYFPVAMFAGAAPTDFVTLFSQFGPTPPDDAGFAEWNTINAAKITGIKFNDHDNDGVRDNGDEGLGGFTVYIDQNANNKLDSGEQYTLTAPDGSFTFYSLLPNSSYTVREVLSSADRGTGWTDGAWTALLPPNAGTWSQSTDPLNDGDQTVVVGAPGIYTVLVGNHALTPHIAIDKVFVNVTDGPDVLGGTTVINGVGDIANYTIAVTNDGEVALNNVNVTDTLADAGAVAVIVGGFNQGDLDHDGILDVGETWYYTATQTATQGDLDTRGGGDNDKDNSATVTATPIGSATPVTATDAAAAPIVANASIAITKVFNSWSGGDGDSLGDHAGDIANYTIVVTNNGNVTLTNVRVTDPLTGNTYVVGTLAPGASSAPIAEAYTLTQADLDSNGTVEANNFQSGSIENTATATSNQTGPASASAVAPITLDPAFTIDKTIDSIVDGADWGATGQIDSAGDRINYRIVITNTGNQTLTLQSIVDQLEAQGIPVGASDFLESIADNNKLDVGETWTWTWTEEVNQTELDAICATDEQITNSVSATFVSSTGTVITHSDSITTDVACTPALNILKDVTSITGGVGAGGLGGADSAGDKINYAITVQNTGNISLTGIT</sequence>
<feature type="non-terminal residue" evidence="3">
    <location>
        <position position="823"/>
    </location>
</feature>
<comment type="caution">
    <text evidence="3">The sequence shown here is derived from an EMBL/GenBank/DDBJ whole genome shotgun (WGS) entry which is preliminary data.</text>
</comment>
<organism evidence="3 4">
    <name type="scientific">Novosphingobium aquiterrae</name>
    <dbReference type="NCBI Taxonomy" id="624388"/>
    <lineage>
        <taxon>Bacteria</taxon>
        <taxon>Pseudomonadati</taxon>
        <taxon>Pseudomonadota</taxon>
        <taxon>Alphaproteobacteria</taxon>
        <taxon>Sphingomonadales</taxon>
        <taxon>Sphingomonadaceae</taxon>
        <taxon>Novosphingobium</taxon>
    </lineage>
</organism>
<dbReference type="SUPFAM" id="SSF117074">
    <property type="entry name" value="Hypothetical protein PA1324"/>
    <property type="match status" value="1"/>
</dbReference>
<evidence type="ECO:0000313" key="4">
    <source>
        <dbReference type="Proteomes" id="UP001589943"/>
    </source>
</evidence>
<dbReference type="Gene3D" id="2.60.40.10">
    <property type="entry name" value="Immunoglobulins"/>
    <property type="match status" value="1"/>
</dbReference>
<dbReference type="InterPro" id="IPR047589">
    <property type="entry name" value="DUF11_rpt"/>
</dbReference>
<feature type="domain" description="DUF7507" evidence="2">
    <location>
        <begin position="663"/>
        <end position="762"/>
    </location>
</feature>
<proteinExistence type="predicted"/>
<evidence type="ECO:0000256" key="1">
    <source>
        <dbReference type="SAM" id="MobiDB-lite"/>
    </source>
</evidence>
<accession>A0ABV6PHB6</accession>
<dbReference type="RefSeq" id="WP_379480470.1">
    <property type="nucleotide sequence ID" value="NZ_JBHLTL010000004.1"/>
</dbReference>
<dbReference type="Proteomes" id="UP001589943">
    <property type="component" value="Unassembled WGS sequence"/>
</dbReference>
<evidence type="ECO:0000259" key="2">
    <source>
        <dbReference type="Pfam" id="PF24346"/>
    </source>
</evidence>
<dbReference type="NCBIfam" id="TIGR01451">
    <property type="entry name" value="B_ant_repeat"/>
    <property type="match status" value="4"/>
</dbReference>
<feature type="domain" description="DUF7507" evidence="2">
    <location>
        <begin position="535"/>
        <end position="626"/>
    </location>
</feature>
<dbReference type="PANTHER" id="PTHR34819">
    <property type="entry name" value="LARGE CYSTEINE-RICH PERIPLASMIC PROTEIN OMCB"/>
    <property type="match status" value="1"/>
</dbReference>
<dbReference type="PANTHER" id="PTHR34819:SF4">
    <property type="entry name" value="LARGE CYSTEINE-RICH PERIPLASMIC PROTEIN OMCB"/>
    <property type="match status" value="1"/>
</dbReference>
<protein>
    <recommendedName>
        <fullName evidence="2">DUF7507 domain-containing protein</fullName>
    </recommendedName>
</protein>
<dbReference type="InterPro" id="IPR051172">
    <property type="entry name" value="Chlamydia_OmcB"/>
</dbReference>
<reference evidence="3 4" key="1">
    <citation type="submission" date="2024-09" db="EMBL/GenBank/DDBJ databases">
        <authorList>
            <person name="Sun Q."/>
            <person name="Mori K."/>
        </authorList>
    </citation>
    <scope>NUCLEOTIDE SEQUENCE [LARGE SCALE GENOMIC DNA]</scope>
    <source>
        <strain evidence="3 4">NCAIM B.02537</strain>
    </source>
</reference>
<keyword evidence="4" id="KW-1185">Reference proteome</keyword>
<gene>
    <name evidence="3" type="ORF">ACFFF7_05960</name>
</gene>
<name>A0ABV6PHB6_9SPHN</name>
<dbReference type="EMBL" id="JBHLTL010000004">
    <property type="protein sequence ID" value="MFC0588954.1"/>
    <property type="molecule type" value="Genomic_DNA"/>
</dbReference>
<dbReference type="InterPro" id="IPR013783">
    <property type="entry name" value="Ig-like_fold"/>
</dbReference>
<evidence type="ECO:0000313" key="3">
    <source>
        <dbReference type="EMBL" id="MFC0588954.1"/>
    </source>
</evidence>
<dbReference type="Pfam" id="PF24346">
    <property type="entry name" value="DUF7507"/>
    <property type="match status" value="3"/>
</dbReference>
<feature type="region of interest" description="Disordered" evidence="1">
    <location>
        <begin position="475"/>
        <end position="499"/>
    </location>
</feature>
<feature type="domain" description="DUF7507" evidence="2">
    <location>
        <begin position="405"/>
        <end position="506"/>
    </location>
</feature>
<dbReference type="InterPro" id="IPR055354">
    <property type="entry name" value="DUF7507"/>
</dbReference>